<keyword evidence="15" id="KW-1185">Reference proteome</keyword>
<feature type="domain" description="4Fe-4S ferredoxin-type" evidence="12">
    <location>
        <begin position="164"/>
        <end position="193"/>
    </location>
</feature>
<keyword evidence="9 10" id="KW-0472">Membrane</keyword>
<dbReference type="InterPro" id="IPR010207">
    <property type="entry name" value="Elect_transpt_cplx_RnfB/RsxB"/>
</dbReference>
<keyword evidence="3 10" id="KW-0479">Metal-binding</keyword>
<dbReference type="PROSITE" id="PS51379">
    <property type="entry name" value="4FE4S_FER_2"/>
    <property type="match status" value="3"/>
</dbReference>
<dbReference type="PANTHER" id="PTHR43560:SF1">
    <property type="entry name" value="ION-TRANSLOCATING OXIDOREDUCTASE COMPLEX SUBUNIT B"/>
    <property type="match status" value="1"/>
</dbReference>
<dbReference type="InterPro" id="IPR007202">
    <property type="entry name" value="4Fe-4S_dom"/>
</dbReference>
<evidence type="ECO:0000256" key="11">
    <source>
        <dbReference type="SAM" id="Phobius"/>
    </source>
</evidence>
<evidence type="ECO:0000256" key="10">
    <source>
        <dbReference type="HAMAP-Rule" id="MF_00463"/>
    </source>
</evidence>
<dbReference type="Pfam" id="PF04060">
    <property type="entry name" value="FeS"/>
    <property type="match status" value="1"/>
</dbReference>
<dbReference type="Gene3D" id="1.10.15.40">
    <property type="entry name" value="Electron transport complex subunit B, putative Fe-S cluster"/>
    <property type="match status" value="1"/>
</dbReference>
<dbReference type="EC" id="7.-.-.-" evidence="10"/>
<comment type="cofactor">
    <cofactor evidence="10">
        <name>[4Fe-4S] cluster</name>
        <dbReference type="ChEBI" id="CHEBI:49883"/>
    </cofactor>
    <text evidence="10">Binds 3 [4Fe-4S] clusters.</text>
</comment>
<keyword evidence="7 10" id="KW-0408">Iron</keyword>
<dbReference type="InterPro" id="IPR017900">
    <property type="entry name" value="4Fe4S_Fe_S_CS"/>
</dbReference>
<dbReference type="Pfam" id="PF00037">
    <property type="entry name" value="Fer4"/>
    <property type="match status" value="2"/>
</dbReference>
<evidence type="ECO:0000256" key="9">
    <source>
        <dbReference type="ARBA" id="ARBA00023136"/>
    </source>
</evidence>
<keyword evidence="5 10" id="KW-1278">Translocase</keyword>
<reference evidence="14 15" key="1">
    <citation type="submission" date="2019-03" db="EMBL/GenBank/DDBJ databases">
        <title>Genomic Encyclopedia of Type Strains, Phase IV (KMG-IV): sequencing the most valuable type-strain genomes for metagenomic binning, comparative biology and taxonomic classification.</title>
        <authorList>
            <person name="Goeker M."/>
        </authorList>
    </citation>
    <scope>NUCLEOTIDE SEQUENCE [LARGE SCALE GENOMIC DNA]</scope>
    <source>
        <strain evidence="14 15">DSM 24629</strain>
    </source>
</reference>
<feature type="binding site" evidence="10">
    <location>
        <position position="173"/>
    </location>
    <ligand>
        <name>[4Fe-4S] cluster</name>
        <dbReference type="ChEBI" id="CHEBI:49883"/>
        <label>3</label>
    </ligand>
</feature>
<dbReference type="InterPro" id="IPR017896">
    <property type="entry name" value="4Fe4S_Fe-S-bd"/>
</dbReference>
<evidence type="ECO:0000313" key="15">
    <source>
        <dbReference type="Proteomes" id="UP000294902"/>
    </source>
</evidence>
<evidence type="ECO:0000256" key="6">
    <source>
        <dbReference type="ARBA" id="ARBA00022982"/>
    </source>
</evidence>
<evidence type="ECO:0000256" key="2">
    <source>
        <dbReference type="ARBA" id="ARBA00022485"/>
    </source>
</evidence>
<dbReference type="PROSITE" id="PS00198">
    <property type="entry name" value="4FE4S_FER_1"/>
    <property type="match status" value="1"/>
</dbReference>
<dbReference type="InterPro" id="IPR050395">
    <property type="entry name" value="4Fe4S_Ferredoxin_RnfB"/>
</dbReference>
<dbReference type="PANTHER" id="PTHR43560">
    <property type="entry name" value="ION-TRANSLOCATING OXIDOREDUCTASE COMPLEX SUBUNIT B"/>
    <property type="match status" value="1"/>
</dbReference>
<comment type="function">
    <text evidence="10">Part of a membrane-bound complex that couples electron transfer with translocation of ions across the membrane.</text>
</comment>
<comment type="subcellular location">
    <subcellularLocation>
        <location evidence="10">Cell membrane</location>
    </subcellularLocation>
</comment>
<feature type="binding site" evidence="10">
    <location>
        <position position="144"/>
    </location>
    <ligand>
        <name>[4Fe-4S] cluster</name>
        <dbReference type="ChEBI" id="CHEBI:49883"/>
        <label>2</label>
    </ligand>
</feature>
<evidence type="ECO:0000256" key="4">
    <source>
        <dbReference type="ARBA" id="ARBA00022737"/>
    </source>
</evidence>
<organism evidence="14 15">
    <name type="scientific">Natranaerovirga pectinivora</name>
    <dbReference type="NCBI Taxonomy" id="682400"/>
    <lineage>
        <taxon>Bacteria</taxon>
        <taxon>Bacillati</taxon>
        <taxon>Bacillota</taxon>
        <taxon>Clostridia</taxon>
        <taxon>Lachnospirales</taxon>
        <taxon>Natranaerovirgaceae</taxon>
        <taxon>Natranaerovirga</taxon>
    </lineage>
</organism>
<feature type="binding site" evidence="10">
    <location>
        <position position="140"/>
    </location>
    <ligand>
        <name>[4Fe-4S] cluster</name>
        <dbReference type="ChEBI" id="CHEBI:49883"/>
        <label>2</label>
    </ligand>
</feature>
<evidence type="ECO:0000256" key="7">
    <source>
        <dbReference type="ARBA" id="ARBA00023004"/>
    </source>
</evidence>
<dbReference type="GO" id="GO:0022900">
    <property type="term" value="P:electron transport chain"/>
    <property type="evidence" value="ECO:0007669"/>
    <property type="project" value="UniProtKB-UniRule"/>
</dbReference>
<feature type="binding site" evidence="10">
    <location>
        <position position="51"/>
    </location>
    <ligand>
        <name>[4Fe-4S] cluster</name>
        <dbReference type="ChEBI" id="CHEBI:49883"/>
        <label>1</label>
    </ligand>
</feature>
<keyword evidence="1 10" id="KW-0813">Transport</keyword>
<keyword evidence="6 10" id="KW-0249">Electron transport</keyword>
<dbReference type="PROSITE" id="PS51656">
    <property type="entry name" value="4FE4S"/>
    <property type="match status" value="1"/>
</dbReference>
<dbReference type="HAMAP" id="MF_00463">
    <property type="entry name" value="RsxB_RnfB"/>
    <property type="match status" value="1"/>
</dbReference>
<dbReference type="EMBL" id="SMAL01000004">
    <property type="protein sequence ID" value="TCT14975.1"/>
    <property type="molecule type" value="Genomic_DNA"/>
</dbReference>
<evidence type="ECO:0000256" key="3">
    <source>
        <dbReference type="ARBA" id="ARBA00022723"/>
    </source>
</evidence>
<keyword evidence="8 10" id="KW-0411">Iron-sulfur</keyword>
<keyword evidence="2 10" id="KW-0004">4Fe-4S</keyword>
<dbReference type="AlphaFoldDB" id="A0A4R3MMA6"/>
<keyword evidence="4 10" id="KW-0677">Repeat</keyword>
<feature type="domain" description="4Fe-4S ferredoxin-type" evidence="12">
    <location>
        <begin position="208"/>
        <end position="237"/>
    </location>
</feature>
<gene>
    <name evidence="10" type="primary">rnfB</name>
    <name evidence="14" type="ORF">EDC18_104125</name>
</gene>
<feature type="binding site" evidence="10">
    <location>
        <position position="59"/>
    </location>
    <ligand>
        <name>[4Fe-4S] cluster</name>
        <dbReference type="ChEBI" id="CHEBI:49883"/>
        <label>1</label>
    </ligand>
</feature>
<feature type="region of interest" description="Hydrophobic" evidence="10">
    <location>
        <begin position="1"/>
        <end position="28"/>
    </location>
</feature>
<feature type="binding site" evidence="10">
    <location>
        <position position="54"/>
    </location>
    <ligand>
        <name>[4Fe-4S] cluster</name>
        <dbReference type="ChEBI" id="CHEBI:49883"/>
        <label>1</label>
    </ligand>
</feature>
<dbReference type="GO" id="GO:0046872">
    <property type="term" value="F:metal ion binding"/>
    <property type="evidence" value="ECO:0007669"/>
    <property type="project" value="UniProtKB-KW"/>
</dbReference>
<sequence>MDFNNILYPALVIGGIGIVFGLILGIAGKIFAIKVDPLVEAVKAALPGVNCGACGYTGCDPLAKAIVGGEAAVHACPVGGASTAENIGSILGIEAGETAREVAFVKCNGTCETAKEKYIYDGAMDCKMAHAAPGKGSKACEYGCLGLGTCVRACQFDAIDIVDGIAIINEDKCTRCGMCVKSCPKRLIEIIPTDSKVRVQCNSREKGKDVKASCSVGCIACRLCVKACEFDAIIVEDNIAKVDYEKCTMCNACAEKCPVKIITSA</sequence>
<feature type="binding site" evidence="10">
    <location>
        <position position="179"/>
    </location>
    <ligand>
        <name>[4Fe-4S] cluster</name>
        <dbReference type="ChEBI" id="CHEBI:49883"/>
        <label>3</label>
    </ligand>
</feature>
<dbReference type="Gene3D" id="3.30.70.20">
    <property type="match status" value="2"/>
</dbReference>
<feature type="domain" description="4Fe-4S" evidence="13">
    <location>
        <begin position="34"/>
        <end position="93"/>
    </location>
</feature>
<feature type="transmembrane region" description="Helical" evidence="11">
    <location>
        <begin position="6"/>
        <end position="27"/>
    </location>
</feature>
<evidence type="ECO:0000259" key="13">
    <source>
        <dbReference type="PROSITE" id="PS51656"/>
    </source>
</evidence>
<dbReference type="OrthoDB" id="9789936at2"/>
<accession>A0A4R3MMA6</accession>
<keyword evidence="11" id="KW-0812">Transmembrane</keyword>
<keyword evidence="11" id="KW-1133">Transmembrane helix</keyword>
<dbReference type="SUPFAM" id="SSF54862">
    <property type="entry name" value="4Fe-4S ferredoxins"/>
    <property type="match status" value="1"/>
</dbReference>
<feature type="binding site" evidence="10">
    <location>
        <position position="150"/>
    </location>
    <ligand>
        <name>[4Fe-4S] cluster</name>
        <dbReference type="ChEBI" id="CHEBI:49883"/>
        <label>2</label>
    </ligand>
</feature>
<feature type="domain" description="4Fe-4S ferredoxin-type" evidence="12">
    <location>
        <begin position="238"/>
        <end position="265"/>
    </location>
</feature>
<dbReference type="NCBIfam" id="TIGR01944">
    <property type="entry name" value="rnfB"/>
    <property type="match status" value="1"/>
</dbReference>
<keyword evidence="10" id="KW-1003">Cell membrane</keyword>
<name>A0A4R3MMA6_9FIRM</name>
<feature type="binding site" evidence="10">
    <location>
        <position position="154"/>
    </location>
    <ligand>
        <name>[4Fe-4S] cluster</name>
        <dbReference type="ChEBI" id="CHEBI:49883"/>
        <label>3</label>
    </ligand>
</feature>
<dbReference type="GO" id="GO:0051539">
    <property type="term" value="F:4 iron, 4 sulfur cluster binding"/>
    <property type="evidence" value="ECO:0007669"/>
    <property type="project" value="UniProtKB-UniRule"/>
</dbReference>
<comment type="caution">
    <text evidence="10">Lacks conserved residue(s) required for the propagation of feature annotation.</text>
</comment>
<evidence type="ECO:0000256" key="8">
    <source>
        <dbReference type="ARBA" id="ARBA00023014"/>
    </source>
</evidence>
<protein>
    <recommendedName>
        <fullName evidence="10">Ion-translocating oxidoreductase complex subunit B</fullName>
        <ecNumber evidence="10">7.-.-.-</ecNumber>
    </recommendedName>
    <alternativeName>
        <fullName evidence="10">Rnf electron transport complex subunit B</fullName>
    </alternativeName>
</protein>
<proteinExistence type="inferred from homology"/>
<dbReference type="GO" id="GO:0005886">
    <property type="term" value="C:plasma membrane"/>
    <property type="evidence" value="ECO:0007669"/>
    <property type="project" value="UniProtKB-SubCell"/>
</dbReference>
<comment type="caution">
    <text evidence="14">The sequence shown here is derived from an EMBL/GenBank/DDBJ whole genome shotgun (WGS) entry which is preliminary data.</text>
</comment>
<evidence type="ECO:0000313" key="14">
    <source>
        <dbReference type="EMBL" id="TCT14975.1"/>
    </source>
</evidence>
<evidence type="ECO:0000259" key="12">
    <source>
        <dbReference type="PROSITE" id="PS51379"/>
    </source>
</evidence>
<dbReference type="Proteomes" id="UP000294902">
    <property type="component" value="Unassembled WGS sequence"/>
</dbReference>
<feature type="binding site" evidence="10">
    <location>
        <position position="76"/>
    </location>
    <ligand>
        <name>[4Fe-4S] cluster</name>
        <dbReference type="ChEBI" id="CHEBI:49883"/>
        <label>1</label>
    </ligand>
</feature>
<dbReference type="RefSeq" id="WP_132251855.1">
    <property type="nucleotide sequence ID" value="NZ_SMAL01000004.1"/>
</dbReference>
<evidence type="ECO:0000256" key="1">
    <source>
        <dbReference type="ARBA" id="ARBA00022448"/>
    </source>
</evidence>
<feature type="binding site" evidence="10">
    <location>
        <position position="176"/>
    </location>
    <ligand>
        <name>[4Fe-4S] cluster</name>
        <dbReference type="ChEBI" id="CHEBI:49883"/>
        <label>3</label>
    </ligand>
</feature>
<dbReference type="CDD" id="cd10549">
    <property type="entry name" value="MtMvhB_like"/>
    <property type="match status" value="1"/>
</dbReference>
<comment type="subunit">
    <text evidence="10">The complex is composed of six subunits: RnfA, RnfB, RnfC, RnfD, RnfE and RnfG.</text>
</comment>
<feature type="binding site" evidence="10">
    <location>
        <position position="183"/>
    </location>
    <ligand>
        <name>[4Fe-4S] cluster</name>
        <dbReference type="ChEBI" id="CHEBI:49883"/>
        <label>2</label>
    </ligand>
</feature>
<evidence type="ECO:0000256" key="5">
    <source>
        <dbReference type="ARBA" id="ARBA00022967"/>
    </source>
</evidence>
<dbReference type="GO" id="GO:0009055">
    <property type="term" value="F:electron transfer activity"/>
    <property type="evidence" value="ECO:0007669"/>
    <property type="project" value="InterPro"/>
</dbReference>
<comment type="similarity">
    <text evidence="10">Belongs to the 4Fe4S bacterial-type ferredoxin family. RnfB subfamily.</text>
</comment>